<protein>
    <submittedName>
        <fullName evidence="2">Uncharacterized protein</fullName>
    </submittedName>
</protein>
<sequence>MAREKSKGTLGHLPWEESRVSIKKIDPTGSIQTRLAASLIGAAPVDGGGFYARDRLHWIFKRLRIAPKGGLQRANTWPDPYDPAKFRTEKKTGGTNPTGLFELQRLQRWLRVLHRVSTGPLDSQRTA</sequence>
<evidence type="ECO:0000313" key="3">
    <source>
        <dbReference type="Proteomes" id="UP000233551"/>
    </source>
</evidence>
<name>A0A2I0KMF2_PUNGR</name>
<organism evidence="2 3">
    <name type="scientific">Punica granatum</name>
    <name type="common">Pomegranate</name>
    <dbReference type="NCBI Taxonomy" id="22663"/>
    <lineage>
        <taxon>Eukaryota</taxon>
        <taxon>Viridiplantae</taxon>
        <taxon>Streptophyta</taxon>
        <taxon>Embryophyta</taxon>
        <taxon>Tracheophyta</taxon>
        <taxon>Spermatophyta</taxon>
        <taxon>Magnoliopsida</taxon>
        <taxon>eudicotyledons</taxon>
        <taxon>Gunneridae</taxon>
        <taxon>Pentapetalae</taxon>
        <taxon>rosids</taxon>
        <taxon>malvids</taxon>
        <taxon>Myrtales</taxon>
        <taxon>Lythraceae</taxon>
        <taxon>Punica</taxon>
    </lineage>
</organism>
<feature type="region of interest" description="Disordered" evidence="1">
    <location>
        <begin position="72"/>
        <end position="98"/>
    </location>
</feature>
<dbReference type="EMBL" id="PGOL01000484">
    <property type="protein sequence ID" value="PKI69658.1"/>
    <property type="molecule type" value="Genomic_DNA"/>
</dbReference>
<dbReference type="AlphaFoldDB" id="A0A2I0KMF2"/>
<reference evidence="2 3" key="1">
    <citation type="submission" date="2017-11" db="EMBL/GenBank/DDBJ databases">
        <title>De-novo sequencing of pomegranate (Punica granatum L.) genome.</title>
        <authorList>
            <person name="Akparov Z."/>
            <person name="Amiraslanov A."/>
            <person name="Hajiyeva S."/>
            <person name="Abbasov M."/>
            <person name="Kaur K."/>
            <person name="Hamwieh A."/>
            <person name="Solovyev V."/>
            <person name="Salamov A."/>
            <person name="Braich B."/>
            <person name="Kosarev P."/>
            <person name="Mahmoud A."/>
            <person name="Hajiyev E."/>
            <person name="Babayeva S."/>
            <person name="Izzatullayeva V."/>
            <person name="Mammadov A."/>
            <person name="Mammadov A."/>
            <person name="Sharifova S."/>
            <person name="Ojaghi J."/>
            <person name="Eynullazada K."/>
            <person name="Bayramov B."/>
            <person name="Abdulazimova A."/>
            <person name="Shahmuradov I."/>
        </authorList>
    </citation>
    <scope>NUCLEOTIDE SEQUENCE [LARGE SCALE GENOMIC DNA]</scope>
    <source>
        <strain evidence="3">cv. AG2017</strain>
        <tissue evidence="2">Leaf</tissue>
    </source>
</reference>
<dbReference type="Proteomes" id="UP000233551">
    <property type="component" value="Unassembled WGS sequence"/>
</dbReference>
<comment type="caution">
    <text evidence="2">The sequence shown here is derived from an EMBL/GenBank/DDBJ whole genome shotgun (WGS) entry which is preliminary data.</text>
</comment>
<gene>
    <name evidence="2" type="ORF">CRG98_009929</name>
</gene>
<proteinExistence type="predicted"/>
<feature type="compositionally biased region" description="Basic and acidic residues" evidence="1">
    <location>
        <begin position="82"/>
        <end position="92"/>
    </location>
</feature>
<accession>A0A2I0KMF2</accession>
<evidence type="ECO:0000313" key="2">
    <source>
        <dbReference type="EMBL" id="PKI69658.1"/>
    </source>
</evidence>
<evidence type="ECO:0000256" key="1">
    <source>
        <dbReference type="SAM" id="MobiDB-lite"/>
    </source>
</evidence>
<keyword evidence="3" id="KW-1185">Reference proteome</keyword>